<dbReference type="Gene3D" id="3.10.28.20">
    <property type="entry name" value="Acetamidase/Formamidase-like domains"/>
    <property type="match status" value="1"/>
</dbReference>
<dbReference type="OrthoDB" id="42832at2157"/>
<dbReference type="GO" id="GO:0016811">
    <property type="term" value="F:hydrolase activity, acting on carbon-nitrogen (but not peptide) bonds, in linear amides"/>
    <property type="evidence" value="ECO:0007669"/>
    <property type="project" value="InterPro"/>
</dbReference>
<name>A0A1I3LEQ7_9EURY</name>
<dbReference type="InterPro" id="IPR004304">
    <property type="entry name" value="FmdA_AmdA"/>
</dbReference>
<dbReference type="PANTHER" id="PTHR31891">
    <property type="entry name" value="FORMAMIDASE C869.04-RELATED"/>
    <property type="match status" value="1"/>
</dbReference>
<dbReference type="AlphaFoldDB" id="A0A1I3LEQ7"/>
<sequence>MSIEYDEVDHRVSATDDAVHSDWDNSREPIRTVESGDVVEFECRDATNGQIDPDSTVADLADLDVGQVHTLTGPIAMEDAEPGDVLQVDVLDLEHQGWGYTLVLPGELGMGLLPEEFPEPALHVWEFEDDAAHFVDSVASETQREDGSAEGGSVDGIEVPLHPFPGTVGVAPAADGQHDTNPPRPVGGNLDIKQLTAGSTLYLPIAVADALFSIGDCHAAQGDGEVCISAIEAPMSVTCRLEVQPEMGLERPQFETDGPFTPTGRDEPAFGTTGIGDDLSEAARDAVRGMIDHLHEERGLEREQAYVLCSAAVDLKINQIVNAPNWTVSAYLPESIFPEG</sequence>
<dbReference type="GeneID" id="14207423"/>
<dbReference type="Pfam" id="PF03069">
    <property type="entry name" value="FmdA_AmdA"/>
    <property type="match status" value="2"/>
</dbReference>
<accession>A0A1I3LEQ7</accession>
<evidence type="ECO:0000256" key="1">
    <source>
        <dbReference type="SAM" id="MobiDB-lite"/>
    </source>
</evidence>
<gene>
    <name evidence="2" type="ORF">SAMN05443661_106124</name>
</gene>
<reference evidence="2 3" key="1">
    <citation type="submission" date="2016-10" db="EMBL/GenBank/DDBJ databases">
        <authorList>
            <person name="de Groot N.N."/>
        </authorList>
    </citation>
    <scope>NUCLEOTIDE SEQUENCE [LARGE SCALE GENOMIC DNA]</scope>
    <source>
        <strain evidence="2 3">SP2</strain>
    </source>
</reference>
<evidence type="ECO:0000313" key="3">
    <source>
        <dbReference type="Proteomes" id="UP000182829"/>
    </source>
</evidence>
<dbReference type="PANTHER" id="PTHR31891:SF1">
    <property type="entry name" value="FORMAMIDASE C869.04-RELATED"/>
    <property type="match status" value="1"/>
</dbReference>
<protein>
    <submittedName>
        <fullName evidence="2">Acetamidase/formamidase</fullName>
    </submittedName>
</protein>
<proteinExistence type="predicted"/>
<feature type="region of interest" description="Disordered" evidence="1">
    <location>
        <begin position="251"/>
        <end position="277"/>
    </location>
</feature>
<organism evidence="2 3">
    <name type="scientific">Natronobacterium gregoryi</name>
    <dbReference type="NCBI Taxonomy" id="44930"/>
    <lineage>
        <taxon>Archaea</taxon>
        <taxon>Methanobacteriati</taxon>
        <taxon>Methanobacteriota</taxon>
        <taxon>Stenosarchaea group</taxon>
        <taxon>Halobacteria</taxon>
        <taxon>Halobacteriales</taxon>
        <taxon>Natrialbaceae</taxon>
        <taxon>Natronobacterium</taxon>
    </lineage>
</organism>
<dbReference type="Gene3D" id="2.60.120.580">
    <property type="entry name" value="Acetamidase/Formamidase-like domains"/>
    <property type="match status" value="2"/>
</dbReference>
<dbReference type="SUPFAM" id="SSF141130">
    <property type="entry name" value="Acetamidase/Formamidase-like"/>
    <property type="match status" value="1"/>
</dbReference>
<dbReference type="RefSeq" id="WP_005580077.1">
    <property type="nucleotide sequence ID" value="NZ_FORO01000006.1"/>
</dbReference>
<evidence type="ECO:0000313" key="2">
    <source>
        <dbReference type="EMBL" id="SFI82956.1"/>
    </source>
</evidence>
<dbReference type="Proteomes" id="UP000182829">
    <property type="component" value="Unassembled WGS sequence"/>
</dbReference>
<dbReference type="EMBL" id="FORO01000006">
    <property type="protein sequence ID" value="SFI82956.1"/>
    <property type="molecule type" value="Genomic_DNA"/>
</dbReference>
<dbReference type="OMA" id="ATWNKRE"/>